<name>A0A914A5Y1_PATMI</name>
<dbReference type="EnsemblMetazoa" id="XM_038202981.1">
    <property type="protein sequence ID" value="XP_038058909.1"/>
    <property type="gene ID" value="LOC119730196"/>
</dbReference>
<dbReference type="Proteomes" id="UP000887568">
    <property type="component" value="Unplaced"/>
</dbReference>
<dbReference type="AlphaFoldDB" id="A0A914A5Y1"/>
<accession>A0A914A5Y1</accession>
<organism evidence="2 3">
    <name type="scientific">Patiria miniata</name>
    <name type="common">Bat star</name>
    <name type="synonym">Asterina miniata</name>
    <dbReference type="NCBI Taxonomy" id="46514"/>
    <lineage>
        <taxon>Eukaryota</taxon>
        <taxon>Metazoa</taxon>
        <taxon>Echinodermata</taxon>
        <taxon>Eleutherozoa</taxon>
        <taxon>Asterozoa</taxon>
        <taxon>Asteroidea</taxon>
        <taxon>Valvatacea</taxon>
        <taxon>Valvatida</taxon>
        <taxon>Asterinidae</taxon>
        <taxon>Patiria</taxon>
    </lineage>
</organism>
<dbReference type="InterPro" id="IPR013783">
    <property type="entry name" value="Ig-like_fold"/>
</dbReference>
<dbReference type="InterPro" id="IPR007110">
    <property type="entry name" value="Ig-like_dom"/>
</dbReference>
<proteinExistence type="predicted"/>
<evidence type="ECO:0000259" key="1">
    <source>
        <dbReference type="PROSITE" id="PS50835"/>
    </source>
</evidence>
<feature type="domain" description="Ig-like" evidence="1">
    <location>
        <begin position="79"/>
        <end position="194"/>
    </location>
</feature>
<evidence type="ECO:0000313" key="3">
    <source>
        <dbReference type="Proteomes" id="UP000887568"/>
    </source>
</evidence>
<sequence>MTQRATHPCSSRTSLEMWLPKTGSQRGVYDIDNEFNLIIKNVTASNEGTYYFAVKRHSIKVKWGRIEVCDKVSPNRLYPTVIGCNQDHDVDTCEVRVRHDSTVHNLTCVMEQVKPAVQLKWIRLFMGGKTELTNVSTTVRPVVLPAYTGSLLRNKTFSTSASVQVVEAGDEEVYECEAIGIAVGGSTRTRVRLSETHPTTATYDEVQSSKKSGAAPVTADDVSPTAIANKPAEKFVPLIVLSVLLSILLTF</sequence>
<keyword evidence="3" id="KW-1185">Reference proteome</keyword>
<protein>
    <recommendedName>
        <fullName evidence="1">Ig-like domain-containing protein</fullName>
    </recommendedName>
</protein>
<dbReference type="OrthoDB" id="6159398at2759"/>
<evidence type="ECO:0000313" key="2">
    <source>
        <dbReference type="EnsemblMetazoa" id="XP_038058909.1"/>
    </source>
</evidence>
<dbReference type="RefSeq" id="XP_038058909.1">
    <property type="nucleotide sequence ID" value="XM_038202981.1"/>
</dbReference>
<dbReference type="Gene3D" id="2.60.40.10">
    <property type="entry name" value="Immunoglobulins"/>
    <property type="match status" value="1"/>
</dbReference>
<dbReference type="PROSITE" id="PS50835">
    <property type="entry name" value="IG_LIKE"/>
    <property type="match status" value="1"/>
</dbReference>
<reference evidence="2" key="1">
    <citation type="submission" date="2022-11" db="UniProtKB">
        <authorList>
            <consortium name="EnsemblMetazoa"/>
        </authorList>
    </citation>
    <scope>IDENTIFICATION</scope>
</reference>
<dbReference type="GeneID" id="119730196"/>